<dbReference type="InterPro" id="IPR050228">
    <property type="entry name" value="Carboxylesterase_BioH"/>
</dbReference>
<dbReference type="InterPro" id="IPR000073">
    <property type="entry name" value="AB_hydrolase_1"/>
</dbReference>
<dbReference type="Gene3D" id="3.40.50.1820">
    <property type="entry name" value="alpha/beta hydrolase"/>
    <property type="match status" value="1"/>
</dbReference>
<evidence type="ECO:0000259" key="1">
    <source>
        <dbReference type="Pfam" id="PF00561"/>
    </source>
</evidence>
<dbReference type="EMBL" id="CP002102">
    <property type="protein sequence ID" value="ADK99876.1"/>
    <property type="molecule type" value="Genomic_DNA"/>
</dbReference>
<gene>
    <name evidence="2" type="ordered locus">Bresu_0562</name>
</gene>
<dbReference type="STRING" id="633149.Bresu_0562"/>
<dbReference type="Pfam" id="PF00561">
    <property type="entry name" value="Abhydrolase_1"/>
    <property type="match status" value="1"/>
</dbReference>
<dbReference type="InParanoid" id="D9QL21"/>
<dbReference type="PANTHER" id="PTHR43194">
    <property type="entry name" value="HYDROLASE ALPHA/BETA FOLD FAMILY"/>
    <property type="match status" value="1"/>
</dbReference>
<evidence type="ECO:0000313" key="2">
    <source>
        <dbReference type="EMBL" id="ADK99876.1"/>
    </source>
</evidence>
<dbReference type="eggNOG" id="COG2267">
    <property type="taxonomic scope" value="Bacteria"/>
</dbReference>
<protein>
    <submittedName>
        <fullName evidence="2">Alpha/beta hydrolase fold protein</fullName>
    </submittedName>
</protein>
<evidence type="ECO:0000313" key="3">
    <source>
        <dbReference type="Proteomes" id="UP000002696"/>
    </source>
</evidence>
<dbReference type="FunCoup" id="D9QL21">
    <property type="interactions" value="148"/>
</dbReference>
<dbReference type="BioCyc" id="BSUB633149:G1GM8-561-MONOMER"/>
<sequence length="327" mass="34578">MVRLGEIRIINSQLLTGVIAALGLMANFGLVGDVRAQEAHGDHGHHHAAFESDRLHVRVDGEPGPGVREIILIPGLSSSPEIWQGTVDHLAEAPRGEGWRIHRIHIQGFAGAPAEGNAEGPVAAPVAEEIARYIAENELDRPVVVGHSMGGTIGMMLAARHPDAIGKLMVVDMIPFMGAMFGGPGATVESVTPIADQVYAGMANSPPADYQAAAATTVTGMVNNDQARPAVLADTAASDQRVSSAAYRELIVTDLTPELARITVSTEVLYVKFNDARMTAEITDSIYQGAFATLPGVKLKRIDDSAHFIMLDQAAAFHAALDAFVAE</sequence>
<dbReference type="AlphaFoldDB" id="D9QL21"/>
<dbReference type="GO" id="GO:0016787">
    <property type="term" value="F:hydrolase activity"/>
    <property type="evidence" value="ECO:0007669"/>
    <property type="project" value="UniProtKB-KW"/>
</dbReference>
<dbReference type="Proteomes" id="UP000002696">
    <property type="component" value="Chromosome"/>
</dbReference>
<dbReference type="HOGENOM" id="CLU_071771_0_0_5"/>
<dbReference type="InterPro" id="IPR029058">
    <property type="entry name" value="AB_hydrolase_fold"/>
</dbReference>
<dbReference type="RefSeq" id="WP_013267980.1">
    <property type="nucleotide sequence ID" value="NC_014375.1"/>
</dbReference>
<keyword evidence="2" id="KW-0378">Hydrolase</keyword>
<name>D9QL21_BRESC</name>
<dbReference type="SUPFAM" id="SSF53474">
    <property type="entry name" value="alpha/beta-Hydrolases"/>
    <property type="match status" value="1"/>
</dbReference>
<dbReference type="KEGG" id="bsb:Bresu_0562"/>
<keyword evidence="3" id="KW-1185">Reference proteome</keyword>
<feature type="domain" description="AB hydrolase-1" evidence="1">
    <location>
        <begin position="70"/>
        <end position="173"/>
    </location>
</feature>
<dbReference type="PANTHER" id="PTHR43194:SF2">
    <property type="entry name" value="PEROXISOMAL MEMBRANE PROTEIN LPX1"/>
    <property type="match status" value="1"/>
</dbReference>
<organism evidence="2 3">
    <name type="scientific">Brevundimonas subvibrioides (strain ATCC 15264 / DSM 4735 / LMG 14903 / NBRC 16000 / CB 81)</name>
    <name type="common">Caulobacter subvibrioides</name>
    <dbReference type="NCBI Taxonomy" id="633149"/>
    <lineage>
        <taxon>Bacteria</taxon>
        <taxon>Pseudomonadati</taxon>
        <taxon>Pseudomonadota</taxon>
        <taxon>Alphaproteobacteria</taxon>
        <taxon>Caulobacterales</taxon>
        <taxon>Caulobacteraceae</taxon>
        <taxon>Brevundimonas</taxon>
    </lineage>
</organism>
<accession>D9QL21</accession>
<proteinExistence type="predicted"/>
<reference evidence="3" key="1">
    <citation type="journal article" date="2011" name="J. Bacteriol.">
        <title>Genome sequences of eight morphologically diverse alphaproteobacteria.</title>
        <authorList>
            <consortium name="US DOE Joint Genome Institute"/>
            <person name="Brown P.J."/>
            <person name="Kysela D.T."/>
            <person name="Buechlein A."/>
            <person name="Hemmerich C."/>
            <person name="Brun Y.V."/>
        </authorList>
    </citation>
    <scope>NUCLEOTIDE SEQUENCE [LARGE SCALE GENOMIC DNA]</scope>
    <source>
        <strain evidence="3">ATCC 15264 / DSM 4735 / LMG 14903 / NBRC 16000 / CB 81</strain>
    </source>
</reference>